<accession>A0AAP0EW32</accession>
<evidence type="ECO:0000313" key="4">
    <source>
        <dbReference type="EMBL" id="KAK9096893.1"/>
    </source>
</evidence>
<dbReference type="Pfam" id="PF07859">
    <property type="entry name" value="Abhydrolase_3"/>
    <property type="match status" value="1"/>
</dbReference>
<keyword evidence="5" id="KW-1185">Reference proteome</keyword>
<dbReference type="InterPro" id="IPR033140">
    <property type="entry name" value="Lipase_GDXG_put_SER_AS"/>
</dbReference>
<dbReference type="SUPFAM" id="SSF53474">
    <property type="entry name" value="alpha/beta-Hydrolases"/>
    <property type="match status" value="1"/>
</dbReference>
<gene>
    <name evidence="4" type="ORF">Sjap_022390</name>
</gene>
<evidence type="ECO:0000256" key="2">
    <source>
        <dbReference type="SAM" id="MobiDB-lite"/>
    </source>
</evidence>
<evidence type="ECO:0000313" key="5">
    <source>
        <dbReference type="Proteomes" id="UP001417504"/>
    </source>
</evidence>
<feature type="active site" evidence="1">
    <location>
        <position position="172"/>
    </location>
</feature>
<dbReference type="PANTHER" id="PTHR23024">
    <property type="entry name" value="ARYLACETAMIDE DEACETYLASE"/>
    <property type="match status" value="1"/>
</dbReference>
<dbReference type="Gene3D" id="3.40.50.1820">
    <property type="entry name" value="alpha/beta hydrolase"/>
    <property type="match status" value="1"/>
</dbReference>
<name>A0AAP0EW32_9MAGN</name>
<comment type="caution">
    <text evidence="4">The sequence shown here is derived from an EMBL/GenBank/DDBJ whole genome shotgun (WGS) entry which is preliminary data.</text>
</comment>
<evidence type="ECO:0000259" key="3">
    <source>
        <dbReference type="Pfam" id="PF07859"/>
    </source>
</evidence>
<dbReference type="InterPro" id="IPR029058">
    <property type="entry name" value="AB_hydrolase_fold"/>
</dbReference>
<evidence type="ECO:0000256" key="1">
    <source>
        <dbReference type="PROSITE-ProRule" id="PRU10038"/>
    </source>
</evidence>
<dbReference type="InterPro" id="IPR013094">
    <property type="entry name" value="AB_hydrolase_3"/>
</dbReference>
<dbReference type="EMBL" id="JBBNAE010000009">
    <property type="protein sequence ID" value="KAK9096893.1"/>
    <property type="molecule type" value="Genomic_DNA"/>
</dbReference>
<protein>
    <recommendedName>
        <fullName evidence="3">Alpha/beta hydrolase fold-3 domain-containing protein</fullName>
    </recommendedName>
</protein>
<dbReference type="PANTHER" id="PTHR23024:SF577">
    <property type="entry name" value="CARBOXYLESTERASE 2-RELATED"/>
    <property type="match status" value="1"/>
</dbReference>
<dbReference type="AlphaFoldDB" id="A0AAP0EW32"/>
<feature type="domain" description="Alpha/beta hydrolase fold-3" evidence="3">
    <location>
        <begin position="84"/>
        <end position="307"/>
    </location>
</feature>
<dbReference type="GO" id="GO:0016787">
    <property type="term" value="F:hydrolase activity"/>
    <property type="evidence" value="ECO:0007669"/>
    <property type="project" value="InterPro"/>
</dbReference>
<organism evidence="4 5">
    <name type="scientific">Stephania japonica</name>
    <dbReference type="NCBI Taxonomy" id="461633"/>
    <lineage>
        <taxon>Eukaryota</taxon>
        <taxon>Viridiplantae</taxon>
        <taxon>Streptophyta</taxon>
        <taxon>Embryophyta</taxon>
        <taxon>Tracheophyta</taxon>
        <taxon>Spermatophyta</taxon>
        <taxon>Magnoliopsida</taxon>
        <taxon>Ranunculales</taxon>
        <taxon>Menispermaceae</taxon>
        <taxon>Menispermoideae</taxon>
        <taxon>Cissampelideae</taxon>
        <taxon>Stephania</taxon>
    </lineage>
</organism>
<dbReference type="Proteomes" id="UP001417504">
    <property type="component" value="Unassembled WGS sequence"/>
</dbReference>
<feature type="region of interest" description="Disordered" evidence="2">
    <location>
        <begin position="27"/>
        <end position="51"/>
    </location>
</feature>
<dbReference type="InterPro" id="IPR050466">
    <property type="entry name" value="Carboxylest/Gibb_receptor"/>
</dbReference>
<sequence length="330" mass="35818">MDSSSQSQSQELLFDFPPFLRQYKDGRVERLKGTDTVPPSTDPSSAGGVASKDVLISPQSGLSARLYLPKSKSKSSQPTKLPLLVYYHGGGFVIESAFSPTYHAFLNALVAQANVVAVSVDYRLAPEHPLPIAYHDSWAALQWAGSHSTGRGPEPWLNDHVDFDRVYLAGDSAGANIVHNMCTRAAAAAAAADGALKIAGSVLIHPYFWGSERVGSEMEDPESRAAIERTWKFACPGSAGCDDPLINPAKDPNLRGLGLGCGRVLVCVAEKDIFRERGRLYFEALGGCGWNGVVEFLETQDEGHVFHLFNPDSDKAKEFIKEVGLFLNRH</sequence>
<dbReference type="PROSITE" id="PS01174">
    <property type="entry name" value="LIPASE_GDXG_SER"/>
    <property type="match status" value="1"/>
</dbReference>
<reference evidence="4 5" key="1">
    <citation type="submission" date="2024-01" db="EMBL/GenBank/DDBJ databases">
        <title>Genome assemblies of Stephania.</title>
        <authorList>
            <person name="Yang L."/>
        </authorList>
    </citation>
    <scope>NUCLEOTIDE SEQUENCE [LARGE SCALE GENOMIC DNA]</scope>
    <source>
        <strain evidence="4">QJT</strain>
        <tissue evidence="4">Leaf</tissue>
    </source>
</reference>
<proteinExistence type="predicted"/>